<proteinExistence type="predicted"/>
<dbReference type="Gene3D" id="2.60.40.10">
    <property type="entry name" value="Immunoglobulins"/>
    <property type="match status" value="1"/>
</dbReference>
<evidence type="ECO:0000259" key="1">
    <source>
        <dbReference type="PROSITE" id="PS50835"/>
    </source>
</evidence>
<dbReference type="PANTHER" id="PTHR21261">
    <property type="entry name" value="BEAT PROTEIN"/>
    <property type="match status" value="1"/>
</dbReference>
<dbReference type="InterPro" id="IPR013783">
    <property type="entry name" value="Ig-like_fold"/>
</dbReference>
<dbReference type="InterPro" id="IPR036179">
    <property type="entry name" value="Ig-like_dom_sf"/>
</dbReference>
<dbReference type="PANTHER" id="PTHR21261:SF15">
    <property type="entry name" value="BEATEN PATH IIIA, ISOFORM D-RELATED"/>
    <property type="match status" value="1"/>
</dbReference>
<dbReference type="AlphaFoldDB" id="A0A5N4A182"/>
<reference evidence="2 3" key="1">
    <citation type="journal article" date="2018" name="Elife">
        <title>Firefly genomes illuminate parallel origins of bioluminescence in beetles.</title>
        <authorList>
            <person name="Fallon T.R."/>
            <person name="Lower S.E."/>
            <person name="Chang C.H."/>
            <person name="Bessho-Uehara M."/>
            <person name="Martin G.J."/>
            <person name="Bewick A.J."/>
            <person name="Behringer M."/>
            <person name="Debat H.J."/>
            <person name="Wong I."/>
            <person name="Day J.C."/>
            <person name="Suvorov A."/>
            <person name="Silva C.J."/>
            <person name="Stanger-Hall K.F."/>
            <person name="Hall D.W."/>
            <person name="Schmitz R.J."/>
            <person name="Nelson D.R."/>
            <person name="Lewis S.M."/>
            <person name="Shigenobu S."/>
            <person name="Bybee S.M."/>
            <person name="Larracuente A.M."/>
            <person name="Oba Y."/>
            <person name="Weng J.K."/>
        </authorList>
    </citation>
    <scope>NUCLEOTIDE SEQUENCE [LARGE SCALE GENOMIC DNA]</scope>
    <source>
        <strain evidence="2">1611_PpyrPB1</strain>
        <tissue evidence="2">Whole body</tissue>
    </source>
</reference>
<evidence type="ECO:0000313" key="3">
    <source>
        <dbReference type="Proteomes" id="UP000327044"/>
    </source>
</evidence>
<accession>A0A5N4A182</accession>
<dbReference type="EMBL" id="VVIM01000011">
    <property type="protein sequence ID" value="KAB0791080.1"/>
    <property type="molecule type" value="Genomic_DNA"/>
</dbReference>
<evidence type="ECO:0000313" key="2">
    <source>
        <dbReference type="EMBL" id="KAB0791080.1"/>
    </source>
</evidence>
<organism evidence="2 3">
    <name type="scientific">Photinus pyralis</name>
    <name type="common">Common eastern firefly</name>
    <name type="synonym">Lampyris pyralis</name>
    <dbReference type="NCBI Taxonomy" id="7054"/>
    <lineage>
        <taxon>Eukaryota</taxon>
        <taxon>Metazoa</taxon>
        <taxon>Ecdysozoa</taxon>
        <taxon>Arthropoda</taxon>
        <taxon>Hexapoda</taxon>
        <taxon>Insecta</taxon>
        <taxon>Pterygota</taxon>
        <taxon>Neoptera</taxon>
        <taxon>Endopterygota</taxon>
        <taxon>Coleoptera</taxon>
        <taxon>Polyphaga</taxon>
        <taxon>Elateriformia</taxon>
        <taxon>Elateroidea</taxon>
        <taxon>Lampyridae</taxon>
        <taxon>Lampyrinae</taxon>
        <taxon>Photinus</taxon>
    </lineage>
</organism>
<dbReference type="Proteomes" id="UP000327044">
    <property type="component" value="Unassembled WGS sequence"/>
</dbReference>
<protein>
    <recommendedName>
        <fullName evidence="1">Ig-like domain-containing protein</fullName>
    </recommendedName>
</protein>
<sequence length="147" mass="16728">MTRWESPLSTLIFRPQHNTPPLRSASNSNWVQVNVSRWSSPGDTVELTCDYDFGNDPLYSIKWYKDSSEFYRFVPGERPPGKVFRTDGIRVNMTMSDDKTVVLESISLKTSGLFTCEVCADAPSFYADHSQARMDVCDNDCKEHGNE</sequence>
<feature type="domain" description="Ig-like" evidence="1">
    <location>
        <begin position="20"/>
        <end position="118"/>
    </location>
</feature>
<dbReference type="InterPro" id="IPR007110">
    <property type="entry name" value="Ig-like_dom"/>
</dbReference>
<gene>
    <name evidence="2" type="ORF">PPYR_02880</name>
</gene>
<dbReference type="PROSITE" id="PS50835">
    <property type="entry name" value="IG_LIKE"/>
    <property type="match status" value="1"/>
</dbReference>
<dbReference type="SUPFAM" id="SSF48726">
    <property type="entry name" value="Immunoglobulin"/>
    <property type="match status" value="1"/>
</dbReference>
<dbReference type="FunFam" id="2.60.40.10:FF:000437">
    <property type="entry name" value="Beat-IIIc, isoform A"/>
    <property type="match status" value="1"/>
</dbReference>
<name>A0A5N4A182_PHOPY</name>
<comment type="caution">
    <text evidence="2">The sequence shown here is derived from an EMBL/GenBank/DDBJ whole genome shotgun (WGS) entry which is preliminary data.</text>
</comment>
<keyword evidence="3" id="KW-1185">Reference proteome</keyword>
<dbReference type="InParanoid" id="A0A5N4A182"/>
<dbReference type="Pfam" id="PF13895">
    <property type="entry name" value="Ig_2"/>
    <property type="match status" value="1"/>
</dbReference>